<feature type="binding site" evidence="9">
    <location>
        <position position="181"/>
    </location>
    <ligand>
        <name>Zn(2+)</name>
        <dbReference type="ChEBI" id="CHEBI:29105"/>
        <label>3</label>
    </ligand>
</feature>
<keyword evidence="7 9" id="KW-0862">Zinc</keyword>
<comment type="function">
    <text evidence="9">Endonuclease IV plays a role in DNA repair. It cleaves phosphodiester bonds at apurinic or apyrimidinic (AP) sites, generating a 3'-hydroxyl group and a 5'-terminal sugar phosphate.</text>
</comment>
<keyword evidence="2 9" id="KW-0540">Nuclease</keyword>
<evidence type="ECO:0000256" key="6">
    <source>
        <dbReference type="ARBA" id="ARBA00022801"/>
    </source>
</evidence>
<evidence type="ECO:0000256" key="5">
    <source>
        <dbReference type="ARBA" id="ARBA00022763"/>
    </source>
</evidence>
<evidence type="ECO:0000259" key="10">
    <source>
        <dbReference type="Pfam" id="PF01261"/>
    </source>
</evidence>
<organism evidence="11 12">
    <name type="scientific">Candidatus Similichlamydia laticola</name>
    <dbReference type="NCBI Taxonomy" id="2170265"/>
    <lineage>
        <taxon>Bacteria</taxon>
        <taxon>Pseudomonadati</taxon>
        <taxon>Chlamydiota</taxon>
        <taxon>Chlamydiia</taxon>
        <taxon>Parachlamydiales</taxon>
        <taxon>Candidatus Parilichlamydiaceae</taxon>
        <taxon>Candidatus Similichlamydia</taxon>
    </lineage>
</organism>
<evidence type="ECO:0000256" key="1">
    <source>
        <dbReference type="ARBA" id="ARBA00005340"/>
    </source>
</evidence>
<dbReference type="AlphaFoldDB" id="A0A369KJX4"/>
<evidence type="ECO:0000313" key="11">
    <source>
        <dbReference type="EMBL" id="RDB31286.1"/>
    </source>
</evidence>
<feature type="binding site" evidence="9">
    <location>
        <position position="215"/>
    </location>
    <ligand>
        <name>Zn(2+)</name>
        <dbReference type="ChEBI" id="CHEBI:29105"/>
        <label>2</label>
    </ligand>
</feature>
<dbReference type="Proteomes" id="UP000253816">
    <property type="component" value="Unassembled WGS sequence"/>
</dbReference>
<keyword evidence="8 9" id="KW-0234">DNA repair</keyword>
<feature type="binding site" evidence="9">
    <location>
        <position position="106"/>
    </location>
    <ligand>
        <name>Zn(2+)</name>
        <dbReference type="ChEBI" id="CHEBI:29105"/>
        <label>1</label>
    </ligand>
</feature>
<dbReference type="NCBIfam" id="TIGR00587">
    <property type="entry name" value="nfo"/>
    <property type="match status" value="1"/>
</dbReference>
<dbReference type="GO" id="GO:0006284">
    <property type="term" value="P:base-excision repair"/>
    <property type="evidence" value="ECO:0007669"/>
    <property type="project" value="TreeGrafter"/>
</dbReference>
<keyword evidence="6 9" id="KW-0378">Hydrolase</keyword>
<feature type="domain" description="Xylose isomerase-like TIM barrel" evidence="10">
    <location>
        <begin position="19"/>
        <end position="277"/>
    </location>
</feature>
<dbReference type="GO" id="GO:0008270">
    <property type="term" value="F:zinc ion binding"/>
    <property type="evidence" value="ECO:0007669"/>
    <property type="project" value="UniProtKB-UniRule"/>
</dbReference>
<proteinExistence type="inferred from homology"/>
<feature type="binding site" evidence="9">
    <location>
        <position position="144"/>
    </location>
    <ligand>
        <name>Zn(2+)</name>
        <dbReference type="ChEBI" id="CHEBI:29105"/>
        <label>2</label>
    </ligand>
</feature>
<dbReference type="PANTHER" id="PTHR21445:SF0">
    <property type="entry name" value="APURINIC-APYRIMIDINIC ENDONUCLEASE"/>
    <property type="match status" value="1"/>
</dbReference>
<dbReference type="FunFam" id="3.20.20.150:FF:000001">
    <property type="entry name" value="Probable endonuclease 4"/>
    <property type="match status" value="1"/>
</dbReference>
<keyword evidence="5 9" id="KW-0227">DNA damage</keyword>
<dbReference type="PROSITE" id="PS00731">
    <property type="entry name" value="AP_NUCLEASE_F2_3"/>
    <property type="match status" value="1"/>
</dbReference>
<dbReference type="EC" id="3.1.21.2" evidence="9"/>
<feature type="binding site" evidence="9">
    <location>
        <position position="66"/>
    </location>
    <ligand>
        <name>Zn(2+)</name>
        <dbReference type="ChEBI" id="CHEBI:29105"/>
        <label>1</label>
    </ligand>
</feature>
<dbReference type="SMART" id="SM00518">
    <property type="entry name" value="AP2Ec"/>
    <property type="match status" value="1"/>
</dbReference>
<sequence length="289" mass="31510">MLGAHCSASGGAHRACWEAHSIGADAVQFFTSNQRTWKARPPFSEEELACWNEAKSSCGIGCTVSHASYLINLGSEQDEVVHKSRLALKDEIVRCRALGVDFLVLHPGSSGSQETEFCLLKIVEGLLAVQNELLSSPKPLLLLESMAGQGSQVGKTFQQLAFLISRLSAHLPLSVCLDTCHVFASGQDIRSPLGLKNMLDAFDREIGLSHLALLHLNDSAKGLGSCLDRHASLGKGHIGWNCFEQLMKEERTAHLPKVLETPEGPAVWKEEIRRLKEVQHESKAGRLGT</sequence>
<dbReference type="InterPro" id="IPR036237">
    <property type="entry name" value="Xyl_isomerase-like_sf"/>
</dbReference>
<evidence type="ECO:0000256" key="9">
    <source>
        <dbReference type="HAMAP-Rule" id="MF_00152"/>
    </source>
</evidence>
<comment type="caution">
    <text evidence="11">The sequence shown here is derived from an EMBL/GenBank/DDBJ whole genome shotgun (WGS) entry which is preliminary data.</text>
</comment>
<comment type="similarity">
    <text evidence="1 9">Belongs to the AP endonuclease 2 family.</text>
</comment>
<dbReference type="Gene3D" id="3.20.20.150">
    <property type="entry name" value="Divalent-metal-dependent TIM barrel enzymes"/>
    <property type="match status" value="1"/>
</dbReference>
<keyword evidence="12" id="KW-1185">Reference proteome</keyword>
<dbReference type="GO" id="GO:0008833">
    <property type="term" value="F:deoxyribonuclease IV (phage-T4-induced) activity"/>
    <property type="evidence" value="ECO:0007669"/>
    <property type="project" value="UniProtKB-UniRule"/>
</dbReference>
<feature type="binding site" evidence="9">
    <location>
        <position position="230"/>
    </location>
    <ligand>
        <name>Zn(2+)</name>
        <dbReference type="ChEBI" id="CHEBI:29105"/>
        <label>3</label>
    </ligand>
</feature>
<evidence type="ECO:0000256" key="8">
    <source>
        <dbReference type="ARBA" id="ARBA00023204"/>
    </source>
</evidence>
<dbReference type="HAMAP" id="MF_00152">
    <property type="entry name" value="Nfo"/>
    <property type="match status" value="1"/>
</dbReference>
<dbReference type="PROSITE" id="PS00730">
    <property type="entry name" value="AP_NUCLEASE_F2_2"/>
    <property type="match status" value="1"/>
</dbReference>
<accession>A0A369KJX4</accession>
<dbReference type="PROSITE" id="PS00729">
    <property type="entry name" value="AP_NUCLEASE_F2_1"/>
    <property type="match status" value="1"/>
</dbReference>
<protein>
    <recommendedName>
        <fullName evidence="9">Probable endonuclease 4</fullName>
        <ecNumber evidence="9">3.1.21.2</ecNumber>
    </recommendedName>
    <alternativeName>
        <fullName evidence="9">Endodeoxyribonuclease IV</fullName>
    </alternativeName>
    <alternativeName>
        <fullName evidence="9">Endonuclease IV</fullName>
    </alternativeName>
</protein>
<dbReference type="GO" id="GO:0003677">
    <property type="term" value="F:DNA binding"/>
    <property type="evidence" value="ECO:0007669"/>
    <property type="project" value="InterPro"/>
</dbReference>
<dbReference type="InterPro" id="IPR001719">
    <property type="entry name" value="AP_endonuc_2"/>
</dbReference>
<dbReference type="Pfam" id="PF01261">
    <property type="entry name" value="AP_endonuc_2"/>
    <property type="match status" value="1"/>
</dbReference>
<evidence type="ECO:0000256" key="3">
    <source>
        <dbReference type="ARBA" id="ARBA00022723"/>
    </source>
</evidence>
<dbReference type="PROSITE" id="PS51432">
    <property type="entry name" value="AP_NUCLEASE_F2_4"/>
    <property type="match status" value="1"/>
</dbReference>
<feature type="binding site" evidence="9">
    <location>
        <position position="228"/>
    </location>
    <ligand>
        <name>Zn(2+)</name>
        <dbReference type="ChEBI" id="CHEBI:29105"/>
        <label>3</label>
    </ligand>
</feature>
<dbReference type="CDD" id="cd00019">
    <property type="entry name" value="AP2Ec"/>
    <property type="match status" value="1"/>
</dbReference>
<comment type="catalytic activity">
    <reaction evidence="9">
        <text>Endonucleolytic cleavage to 5'-phosphooligonucleotide end-products.</text>
        <dbReference type="EC" id="3.1.21.2"/>
    </reaction>
</comment>
<comment type="cofactor">
    <cofactor evidence="9">
        <name>Zn(2+)</name>
        <dbReference type="ChEBI" id="CHEBI:29105"/>
    </cofactor>
    <text evidence="9">Binds 3 Zn(2+) ions.</text>
</comment>
<feature type="binding site" evidence="9">
    <location>
        <position position="144"/>
    </location>
    <ligand>
        <name>Zn(2+)</name>
        <dbReference type="ChEBI" id="CHEBI:29105"/>
        <label>1</label>
    </ligand>
</feature>
<dbReference type="PANTHER" id="PTHR21445">
    <property type="entry name" value="ENDONUCLEASE IV ENDODEOXYRIBONUCLEASE IV"/>
    <property type="match status" value="1"/>
</dbReference>
<dbReference type="InterPro" id="IPR013022">
    <property type="entry name" value="Xyl_isomerase-like_TIM-brl"/>
</dbReference>
<evidence type="ECO:0000256" key="2">
    <source>
        <dbReference type="ARBA" id="ARBA00022722"/>
    </source>
</evidence>
<evidence type="ECO:0000256" key="7">
    <source>
        <dbReference type="ARBA" id="ARBA00022833"/>
    </source>
</evidence>
<dbReference type="GO" id="GO:0003906">
    <property type="term" value="F:DNA-(apurinic or apyrimidinic site) endonuclease activity"/>
    <property type="evidence" value="ECO:0007669"/>
    <property type="project" value="TreeGrafter"/>
</dbReference>
<evidence type="ECO:0000256" key="4">
    <source>
        <dbReference type="ARBA" id="ARBA00022759"/>
    </source>
</evidence>
<reference evidence="11 12" key="1">
    <citation type="submission" date="2018-07" db="EMBL/GenBank/DDBJ databases">
        <title>Comparative genomics of the Candidatus Parilichlamydiaceae reveals evidence of convergent evolution and genome reduction in the phylum Chlamydiae.</title>
        <authorList>
            <person name="Taylor-Brown A."/>
            <person name="Polkinghorne A."/>
        </authorList>
    </citation>
    <scope>NUCLEOTIDE SEQUENCE [LARGE SCALE GENOMIC DNA]</scope>
    <source>
        <strain evidence="11 12">Hat2</strain>
    </source>
</reference>
<evidence type="ECO:0000313" key="12">
    <source>
        <dbReference type="Proteomes" id="UP000253816"/>
    </source>
</evidence>
<dbReference type="EMBL" id="QQBG01000023">
    <property type="protein sequence ID" value="RDB31286.1"/>
    <property type="molecule type" value="Genomic_DNA"/>
</dbReference>
<gene>
    <name evidence="9" type="primary">nfo</name>
    <name evidence="11" type="ORF">HAT2_00624</name>
</gene>
<keyword evidence="4 9" id="KW-0255">Endonuclease</keyword>
<feature type="binding site" evidence="9">
    <location>
        <position position="178"/>
    </location>
    <ligand>
        <name>Zn(2+)</name>
        <dbReference type="ChEBI" id="CHEBI:29105"/>
        <label>2</label>
    </ligand>
</feature>
<dbReference type="InterPro" id="IPR018246">
    <property type="entry name" value="AP_endonuc_F2_Zn_BS"/>
</dbReference>
<feature type="binding site" evidence="9">
    <location>
        <position position="260"/>
    </location>
    <ligand>
        <name>Zn(2+)</name>
        <dbReference type="ChEBI" id="CHEBI:29105"/>
        <label>2</label>
    </ligand>
</feature>
<dbReference type="SUPFAM" id="SSF51658">
    <property type="entry name" value="Xylose isomerase-like"/>
    <property type="match status" value="1"/>
</dbReference>
<keyword evidence="3 9" id="KW-0479">Metal-binding</keyword>
<dbReference type="GO" id="GO:0008081">
    <property type="term" value="F:phosphoric diester hydrolase activity"/>
    <property type="evidence" value="ECO:0007669"/>
    <property type="project" value="TreeGrafter"/>
</dbReference>
<name>A0A369KJX4_9BACT</name>
<dbReference type="RefSeq" id="WP_181860347.1">
    <property type="nucleotide sequence ID" value="NZ_QQBG01000023.1"/>
</dbReference>